<evidence type="ECO:0000313" key="4">
    <source>
        <dbReference type="Proteomes" id="UP000663829"/>
    </source>
</evidence>
<evidence type="ECO:0000313" key="2">
    <source>
        <dbReference type="EMBL" id="CAF1514143.1"/>
    </source>
</evidence>
<dbReference type="InterPro" id="IPR011042">
    <property type="entry name" value="6-blade_b-propeller_TolB-like"/>
</dbReference>
<accession>A0A815U882</accession>
<dbReference type="PANTHER" id="PTHR24104:SF25">
    <property type="entry name" value="PROTEIN LIN-41"/>
    <property type="match status" value="1"/>
</dbReference>
<dbReference type="EMBL" id="CAJNOQ010023365">
    <property type="protein sequence ID" value="CAF1514143.1"/>
    <property type="molecule type" value="Genomic_DNA"/>
</dbReference>
<proteinExistence type="predicted"/>
<dbReference type="Gene3D" id="2.40.10.500">
    <property type="match status" value="1"/>
</dbReference>
<dbReference type="SUPFAM" id="SSF101898">
    <property type="entry name" value="NHL repeat"/>
    <property type="match status" value="1"/>
</dbReference>
<dbReference type="GO" id="GO:0008270">
    <property type="term" value="F:zinc ion binding"/>
    <property type="evidence" value="ECO:0007669"/>
    <property type="project" value="UniProtKB-KW"/>
</dbReference>
<dbReference type="PANTHER" id="PTHR24104">
    <property type="entry name" value="E3 UBIQUITIN-PROTEIN LIGASE NHLRC1-RELATED"/>
    <property type="match status" value="1"/>
</dbReference>
<dbReference type="Gene3D" id="2.120.10.30">
    <property type="entry name" value="TolB, C-terminal domain"/>
    <property type="match status" value="1"/>
</dbReference>
<dbReference type="InterPro" id="IPR001258">
    <property type="entry name" value="NHL_repeat"/>
</dbReference>
<dbReference type="Pfam" id="PF01436">
    <property type="entry name" value="NHL"/>
    <property type="match status" value="1"/>
</dbReference>
<evidence type="ECO:0000256" key="1">
    <source>
        <dbReference type="ARBA" id="ARBA00022737"/>
    </source>
</evidence>
<evidence type="ECO:0000313" key="3">
    <source>
        <dbReference type="EMBL" id="CAF4374338.1"/>
    </source>
</evidence>
<keyword evidence="1" id="KW-0677">Repeat</keyword>
<feature type="non-terminal residue" evidence="2">
    <location>
        <position position="1"/>
    </location>
</feature>
<name>A0A815U882_9BILA</name>
<evidence type="ECO:0008006" key="5">
    <source>
        <dbReference type="Google" id="ProtNLM"/>
    </source>
</evidence>
<gene>
    <name evidence="2" type="ORF">GPM918_LOCUS37246</name>
    <name evidence="3" type="ORF">SRO942_LOCUS38006</name>
</gene>
<protein>
    <recommendedName>
        <fullName evidence="5">NHL repeat containing protein</fullName>
    </recommendedName>
</protein>
<reference evidence="2" key="1">
    <citation type="submission" date="2021-02" db="EMBL/GenBank/DDBJ databases">
        <authorList>
            <person name="Nowell W R."/>
        </authorList>
    </citation>
    <scope>NUCLEOTIDE SEQUENCE</scope>
</reference>
<keyword evidence="4" id="KW-1185">Reference proteome</keyword>
<dbReference type="Proteomes" id="UP000663829">
    <property type="component" value="Unassembled WGS sequence"/>
</dbReference>
<dbReference type="EMBL" id="CAJOBC010088908">
    <property type="protein sequence ID" value="CAF4374338.1"/>
    <property type="molecule type" value="Genomic_DNA"/>
</dbReference>
<organism evidence="2 4">
    <name type="scientific">Didymodactylos carnosus</name>
    <dbReference type="NCBI Taxonomy" id="1234261"/>
    <lineage>
        <taxon>Eukaryota</taxon>
        <taxon>Metazoa</taxon>
        <taxon>Spiralia</taxon>
        <taxon>Gnathifera</taxon>
        <taxon>Rotifera</taxon>
        <taxon>Eurotatoria</taxon>
        <taxon>Bdelloidea</taxon>
        <taxon>Philodinida</taxon>
        <taxon>Philodinidae</taxon>
        <taxon>Didymodactylos</taxon>
    </lineage>
</organism>
<sequence length="281" mass="30620">GLIIGLAVIASSKNRQTFADDMTFGPQIIWNPDPEIIAGGNGDGSRSDQLSFPYGYYITKSGYVYACDCGNNRIQRYAANALAGETVVGGQSSESAQLDCPTSVYVDENQGLYVLDTHKYRVLYWPYNSTNWTRIYGGRNGNMTNQLYANQIGLSYSMTFDSSNRSFYLAESYANIRSRVTKWIVNGTSGVVVAGFYGQGAGSNELNNPYGTFIDENGTLFVADTYNHRVQKWPKNTVSATTIAGGQRAGTNASQLSLPTSVALDKYGNLYVLDAGNSRGF</sequence>
<dbReference type="Proteomes" id="UP000681722">
    <property type="component" value="Unassembled WGS sequence"/>
</dbReference>
<comment type="caution">
    <text evidence="2">The sequence shown here is derived from an EMBL/GenBank/DDBJ whole genome shotgun (WGS) entry which is preliminary data.</text>
</comment>
<dbReference type="InterPro" id="IPR050952">
    <property type="entry name" value="TRIM-NHL_E3_ligases"/>
</dbReference>
<dbReference type="CDD" id="cd05819">
    <property type="entry name" value="NHL"/>
    <property type="match status" value="1"/>
</dbReference>
<dbReference type="AlphaFoldDB" id="A0A815U882"/>